<dbReference type="InterPro" id="IPR000254">
    <property type="entry name" value="CBD"/>
</dbReference>
<comment type="similarity">
    <text evidence="4">Belongs to the glycosyl hydrolase 10 (cellulase F) family.</text>
</comment>
<keyword evidence="16" id="KW-1185">Reference proteome</keyword>
<dbReference type="SMART" id="SM00633">
    <property type="entry name" value="Glyco_10"/>
    <property type="match status" value="1"/>
</dbReference>
<keyword evidence="7" id="KW-0858">Xylan degradation</keyword>
<feature type="non-terminal residue" evidence="15">
    <location>
        <position position="413"/>
    </location>
</feature>
<evidence type="ECO:0000256" key="2">
    <source>
        <dbReference type="ARBA" id="ARBA00004613"/>
    </source>
</evidence>
<evidence type="ECO:0000256" key="3">
    <source>
        <dbReference type="ARBA" id="ARBA00004851"/>
    </source>
</evidence>
<evidence type="ECO:0000256" key="12">
    <source>
        <dbReference type="SAM" id="SignalP"/>
    </source>
</evidence>
<keyword evidence="11" id="KW-0624">Polysaccharide degradation</keyword>
<gene>
    <name evidence="15" type="primary">xynD_2</name>
    <name evidence="15" type="ORF">LSUE1_G002774</name>
</gene>
<dbReference type="PANTHER" id="PTHR31490">
    <property type="entry name" value="GLYCOSYL HYDROLASE"/>
    <property type="match status" value="1"/>
</dbReference>
<comment type="pathway">
    <text evidence="3">Glycan degradation; xylan degradation.</text>
</comment>
<feature type="domain" description="CBM1" evidence="13">
    <location>
        <begin position="377"/>
        <end position="413"/>
    </location>
</feature>
<evidence type="ECO:0000256" key="5">
    <source>
        <dbReference type="ARBA" id="ARBA00012590"/>
    </source>
</evidence>
<evidence type="ECO:0000256" key="10">
    <source>
        <dbReference type="ARBA" id="ARBA00023277"/>
    </source>
</evidence>
<dbReference type="InterPro" id="IPR035971">
    <property type="entry name" value="CBD_sf"/>
</dbReference>
<dbReference type="GO" id="GO:0045493">
    <property type="term" value="P:xylan catabolic process"/>
    <property type="evidence" value="ECO:0007669"/>
    <property type="project" value="UniProtKB-KW"/>
</dbReference>
<keyword evidence="8 12" id="KW-0732">Signal</keyword>
<dbReference type="SUPFAM" id="SSF57180">
    <property type="entry name" value="Cellulose-binding domain"/>
    <property type="match status" value="1"/>
</dbReference>
<sequence>SCLICEMHFPLLLTAVALPPQALGRLGDLAVAKGLKYFGGATDNGELTDTEYLPILSNTSEFGQITPGNTQKWQFTEPTQGTFDYTKGDVISALVETNVQLLRCHTLVWHSQLPSWVTSGTWTNETLTAVMQNHIKDVVTHYKGKCYAWDVIGPEYIAIAFETAAQYDSDAHFIVGSSPSLSASTLALNAYTALDVEVAYTELDVRFSSLPSTADGLAQQSVDFANTVGACPAVDACVGVTIWDFTDKYSWVPSTVSGAGEALPWDSDYAKKPPYDSIVEVLRNSTRAGTAAVSAGSAVPTTLSSSAAVATLAGPTTLSTAVAVAVSSSSVAPSKSACTRKSSATATSAPAAPTTLSTAVVAASTVPSASATSVAGGAVAKYGQCGGLTWTGSGTYAEGSTCTVSNDYYSQCL</sequence>
<evidence type="ECO:0000256" key="9">
    <source>
        <dbReference type="ARBA" id="ARBA00022801"/>
    </source>
</evidence>
<feature type="chain" id="PRO_5035928223" description="endo-1,4-beta-xylanase" evidence="12">
    <location>
        <begin position="25"/>
        <end position="413"/>
    </location>
</feature>
<dbReference type="Proteomes" id="UP000469558">
    <property type="component" value="Unassembled WGS sequence"/>
</dbReference>
<evidence type="ECO:0000256" key="4">
    <source>
        <dbReference type="ARBA" id="ARBA00007495"/>
    </source>
</evidence>
<evidence type="ECO:0000313" key="15">
    <source>
        <dbReference type="EMBL" id="TVY81466.1"/>
    </source>
</evidence>
<evidence type="ECO:0000313" key="16">
    <source>
        <dbReference type="Proteomes" id="UP000469558"/>
    </source>
</evidence>
<protein>
    <recommendedName>
        <fullName evidence="5">endo-1,4-beta-xylanase</fullName>
        <ecNumber evidence="5">3.2.1.8</ecNumber>
    </recommendedName>
</protein>
<evidence type="ECO:0000256" key="7">
    <source>
        <dbReference type="ARBA" id="ARBA00022651"/>
    </source>
</evidence>
<dbReference type="InterPro" id="IPR001000">
    <property type="entry name" value="GH10_dom"/>
</dbReference>
<evidence type="ECO:0000256" key="1">
    <source>
        <dbReference type="ARBA" id="ARBA00000681"/>
    </source>
</evidence>
<reference evidence="15 16" key="1">
    <citation type="submission" date="2018-05" db="EMBL/GenBank/DDBJ databases">
        <title>Genome sequencing and assembly of the regulated plant pathogen Lachnellula willkommii and related sister species for the development of diagnostic species identification markers.</title>
        <authorList>
            <person name="Giroux E."/>
            <person name="Bilodeau G."/>
        </authorList>
    </citation>
    <scope>NUCLEOTIDE SEQUENCE [LARGE SCALE GENOMIC DNA]</scope>
    <source>
        <strain evidence="15 16">CBS 268.59</strain>
    </source>
</reference>
<evidence type="ECO:0000256" key="11">
    <source>
        <dbReference type="ARBA" id="ARBA00023326"/>
    </source>
</evidence>
<dbReference type="PROSITE" id="PS51164">
    <property type="entry name" value="CBM1_2"/>
    <property type="match status" value="1"/>
</dbReference>
<evidence type="ECO:0000259" key="13">
    <source>
        <dbReference type="PROSITE" id="PS51164"/>
    </source>
</evidence>
<dbReference type="Gene3D" id="3.20.20.80">
    <property type="entry name" value="Glycosidases"/>
    <property type="match status" value="2"/>
</dbReference>
<dbReference type="EMBL" id="QGMK01000475">
    <property type="protein sequence ID" value="TVY81466.1"/>
    <property type="molecule type" value="Genomic_DNA"/>
</dbReference>
<dbReference type="SUPFAM" id="SSF51445">
    <property type="entry name" value="(Trans)glycosidases"/>
    <property type="match status" value="1"/>
</dbReference>
<name>A0A8T9C7Z9_9HELO</name>
<dbReference type="Pfam" id="PF00331">
    <property type="entry name" value="Glyco_hydro_10"/>
    <property type="match status" value="2"/>
</dbReference>
<dbReference type="GO" id="GO:0030248">
    <property type="term" value="F:cellulose binding"/>
    <property type="evidence" value="ECO:0007669"/>
    <property type="project" value="InterPro"/>
</dbReference>
<dbReference type="PANTHER" id="PTHR31490:SF35">
    <property type="entry name" value="ENDO-1,4-BETA-XYLANASE"/>
    <property type="match status" value="1"/>
</dbReference>
<comment type="catalytic activity">
    <reaction evidence="1">
        <text>Endohydrolysis of (1-&gt;4)-beta-D-xylosidic linkages in xylans.</text>
        <dbReference type="EC" id="3.2.1.8"/>
    </reaction>
</comment>
<accession>A0A8T9C7Z9</accession>
<keyword evidence="9" id="KW-0378">Hydrolase</keyword>
<keyword evidence="10" id="KW-0119">Carbohydrate metabolism</keyword>
<organism evidence="15 16">
    <name type="scientific">Lachnellula suecica</name>
    <dbReference type="NCBI Taxonomy" id="602035"/>
    <lineage>
        <taxon>Eukaryota</taxon>
        <taxon>Fungi</taxon>
        <taxon>Dikarya</taxon>
        <taxon>Ascomycota</taxon>
        <taxon>Pezizomycotina</taxon>
        <taxon>Leotiomycetes</taxon>
        <taxon>Helotiales</taxon>
        <taxon>Lachnaceae</taxon>
        <taxon>Lachnellula</taxon>
    </lineage>
</organism>
<dbReference type="SMART" id="SM00236">
    <property type="entry name" value="fCBD"/>
    <property type="match status" value="1"/>
</dbReference>
<comment type="subcellular location">
    <subcellularLocation>
        <location evidence="2">Secreted</location>
    </subcellularLocation>
</comment>
<comment type="caution">
    <text evidence="15">The sequence shown here is derived from an EMBL/GenBank/DDBJ whole genome shotgun (WGS) entry which is preliminary data.</text>
</comment>
<evidence type="ECO:0000256" key="8">
    <source>
        <dbReference type="ARBA" id="ARBA00022729"/>
    </source>
</evidence>
<dbReference type="EC" id="3.2.1.8" evidence="5"/>
<dbReference type="InterPro" id="IPR017853">
    <property type="entry name" value="GH"/>
</dbReference>
<dbReference type="PROSITE" id="PS51760">
    <property type="entry name" value="GH10_2"/>
    <property type="match status" value="1"/>
</dbReference>
<dbReference type="InterPro" id="IPR044846">
    <property type="entry name" value="GH10"/>
</dbReference>
<proteinExistence type="inferred from homology"/>
<evidence type="ECO:0000259" key="14">
    <source>
        <dbReference type="PROSITE" id="PS51760"/>
    </source>
</evidence>
<evidence type="ECO:0000256" key="6">
    <source>
        <dbReference type="ARBA" id="ARBA00022525"/>
    </source>
</evidence>
<dbReference type="OrthoDB" id="3055998at2759"/>
<dbReference type="AlphaFoldDB" id="A0A8T9C7Z9"/>
<keyword evidence="6" id="KW-0964">Secreted</keyword>
<dbReference type="GO" id="GO:0031176">
    <property type="term" value="F:endo-1,4-beta-xylanase activity"/>
    <property type="evidence" value="ECO:0007669"/>
    <property type="project" value="UniProtKB-EC"/>
</dbReference>
<feature type="signal peptide" evidence="12">
    <location>
        <begin position="1"/>
        <end position="24"/>
    </location>
</feature>
<dbReference type="Pfam" id="PF00734">
    <property type="entry name" value="CBM_1"/>
    <property type="match status" value="1"/>
</dbReference>
<dbReference type="GO" id="GO:0005576">
    <property type="term" value="C:extracellular region"/>
    <property type="evidence" value="ECO:0007669"/>
    <property type="project" value="UniProtKB-SubCell"/>
</dbReference>
<feature type="domain" description="GH10" evidence="14">
    <location>
        <begin position="29"/>
        <end position="281"/>
    </location>
</feature>